<reference evidence="2" key="1">
    <citation type="journal article" date="2019" name="Int. J. Syst. Evol. Microbiol.">
        <title>The Global Catalogue of Microorganisms (GCM) 10K type strain sequencing project: providing services to taxonomists for standard genome sequencing and annotation.</title>
        <authorList>
            <consortium name="The Broad Institute Genomics Platform"/>
            <consortium name="The Broad Institute Genome Sequencing Center for Infectious Disease"/>
            <person name="Wu L."/>
            <person name="Ma J."/>
        </authorList>
    </citation>
    <scope>NUCLEOTIDE SEQUENCE [LARGE SCALE GENOMIC DNA]</scope>
    <source>
        <strain evidence="2">CGMCC 1.12482</strain>
    </source>
</reference>
<protein>
    <recommendedName>
        <fullName evidence="3">Membrane transporter protein</fullName>
    </recommendedName>
</protein>
<dbReference type="EMBL" id="BMFF01000002">
    <property type="protein sequence ID" value="GGC93875.1"/>
    <property type="molecule type" value="Genomic_DNA"/>
</dbReference>
<evidence type="ECO:0000313" key="2">
    <source>
        <dbReference type="Proteomes" id="UP000638188"/>
    </source>
</evidence>
<keyword evidence="2" id="KW-1185">Reference proteome</keyword>
<sequence length="71" mass="7670">MFGPGTGSFFTLASVLCRRAKLVAATAVARPLNFATNLSSLIVFAAYGNVVWHADLVQRLDRLVESWPCGD</sequence>
<accession>A0ABQ1PAB8</accession>
<name>A0ABQ1PAB8_9GAMM</name>
<dbReference type="Proteomes" id="UP000638188">
    <property type="component" value="Unassembled WGS sequence"/>
</dbReference>
<gene>
    <name evidence="1" type="ORF">GCM10007418_11760</name>
</gene>
<proteinExistence type="predicted"/>
<comment type="caution">
    <text evidence="1">The sequence shown here is derived from an EMBL/GenBank/DDBJ whole genome shotgun (WGS) entry which is preliminary data.</text>
</comment>
<evidence type="ECO:0008006" key="3">
    <source>
        <dbReference type="Google" id="ProtNLM"/>
    </source>
</evidence>
<evidence type="ECO:0000313" key="1">
    <source>
        <dbReference type="EMBL" id="GGC93875.1"/>
    </source>
</evidence>
<organism evidence="1 2">
    <name type="scientific">Halopseudomonas salina</name>
    <dbReference type="NCBI Taxonomy" id="1323744"/>
    <lineage>
        <taxon>Bacteria</taxon>
        <taxon>Pseudomonadati</taxon>
        <taxon>Pseudomonadota</taxon>
        <taxon>Gammaproteobacteria</taxon>
        <taxon>Pseudomonadales</taxon>
        <taxon>Pseudomonadaceae</taxon>
        <taxon>Halopseudomonas</taxon>
    </lineage>
</organism>